<accession>A0A6L2K766</accession>
<evidence type="ECO:0000256" key="1">
    <source>
        <dbReference type="PROSITE-ProRule" id="PRU00047"/>
    </source>
</evidence>
<reference evidence="3" key="1">
    <citation type="journal article" date="2019" name="Sci. Rep.">
        <title>Draft genome of Tanacetum cinerariifolium, the natural source of mosquito coil.</title>
        <authorList>
            <person name="Yamashiro T."/>
            <person name="Shiraishi A."/>
            <person name="Satake H."/>
            <person name="Nakayama K."/>
        </authorList>
    </citation>
    <scope>NUCLEOTIDE SEQUENCE</scope>
</reference>
<dbReference type="GO" id="GO:0003676">
    <property type="term" value="F:nucleic acid binding"/>
    <property type="evidence" value="ECO:0007669"/>
    <property type="project" value="InterPro"/>
</dbReference>
<keyword evidence="1" id="KW-0479">Metal-binding</keyword>
<dbReference type="PROSITE" id="PS50158">
    <property type="entry name" value="ZF_CCHC"/>
    <property type="match status" value="1"/>
</dbReference>
<comment type="caution">
    <text evidence="3">The sequence shown here is derived from an EMBL/GenBank/DDBJ whole genome shotgun (WGS) entry which is preliminary data.</text>
</comment>
<dbReference type="SMART" id="SM00343">
    <property type="entry name" value="ZnF_C2HC"/>
    <property type="match status" value="1"/>
</dbReference>
<sequence>MEPYGRVRRYRKVIAVRWYFYIKISGPVTAEEKAQKKNDVKSRSMLLMALPNEHLLTFSQYKDAKTLFETIQARFDESLDSIFNRLQKIISQLAILDLEKIYEDDLEEIYLKWQLALLSMRARRYFHRTGKKITINGSDTAGYDKTNIECFNCHKMGHFGRECRSPRSQESRPRNQDSLRKTVIVKDTSSKAMVAIDGACFYWSYMADNEVPTNMALMAFSDSKASNSVCVDTSNVIKKVSDASVIEDWVSDCDEDESEEVVVKFENIQHKPEQVDQPRKGDPQATLRDTRIFDSGCPPHMTENKSFLSNYQEYDGGFVAFAGSSKGGKRTGKGKIRTGKLDC</sequence>
<dbReference type="Gene3D" id="4.10.60.10">
    <property type="entry name" value="Zinc finger, CCHC-type"/>
    <property type="match status" value="1"/>
</dbReference>
<organism evidence="3">
    <name type="scientific">Tanacetum cinerariifolium</name>
    <name type="common">Dalmatian daisy</name>
    <name type="synonym">Chrysanthemum cinerariifolium</name>
    <dbReference type="NCBI Taxonomy" id="118510"/>
    <lineage>
        <taxon>Eukaryota</taxon>
        <taxon>Viridiplantae</taxon>
        <taxon>Streptophyta</taxon>
        <taxon>Embryophyta</taxon>
        <taxon>Tracheophyta</taxon>
        <taxon>Spermatophyta</taxon>
        <taxon>Magnoliopsida</taxon>
        <taxon>eudicotyledons</taxon>
        <taxon>Gunneridae</taxon>
        <taxon>Pentapetalae</taxon>
        <taxon>asterids</taxon>
        <taxon>campanulids</taxon>
        <taxon>Asterales</taxon>
        <taxon>Asteraceae</taxon>
        <taxon>Asteroideae</taxon>
        <taxon>Anthemideae</taxon>
        <taxon>Anthemidinae</taxon>
        <taxon>Tanacetum</taxon>
    </lineage>
</organism>
<dbReference type="InterPro" id="IPR001878">
    <property type="entry name" value="Znf_CCHC"/>
</dbReference>
<proteinExistence type="predicted"/>
<gene>
    <name evidence="3" type="ORF">Tci_017229</name>
</gene>
<protein>
    <recommendedName>
        <fullName evidence="2">CCHC-type domain-containing protein</fullName>
    </recommendedName>
</protein>
<dbReference type="SUPFAM" id="SSF57756">
    <property type="entry name" value="Retrovirus zinc finger-like domains"/>
    <property type="match status" value="1"/>
</dbReference>
<name>A0A6L2K766_TANCI</name>
<keyword evidence="1" id="KW-0862">Zinc</keyword>
<dbReference type="InterPro" id="IPR036875">
    <property type="entry name" value="Znf_CCHC_sf"/>
</dbReference>
<keyword evidence="1" id="KW-0863">Zinc-finger</keyword>
<dbReference type="EMBL" id="BKCJ010001960">
    <property type="protein sequence ID" value="GEU45251.1"/>
    <property type="molecule type" value="Genomic_DNA"/>
</dbReference>
<evidence type="ECO:0000313" key="3">
    <source>
        <dbReference type="EMBL" id="GEU45251.1"/>
    </source>
</evidence>
<feature type="domain" description="CCHC-type" evidence="2">
    <location>
        <begin position="150"/>
        <end position="165"/>
    </location>
</feature>
<evidence type="ECO:0000259" key="2">
    <source>
        <dbReference type="PROSITE" id="PS50158"/>
    </source>
</evidence>
<dbReference type="GO" id="GO:0008270">
    <property type="term" value="F:zinc ion binding"/>
    <property type="evidence" value="ECO:0007669"/>
    <property type="project" value="UniProtKB-KW"/>
</dbReference>
<dbReference type="AlphaFoldDB" id="A0A6L2K766"/>